<dbReference type="GO" id="GO:0030598">
    <property type="term" value="F:rRNA N-glycosylase activity"/>
    <property type="evidence" value="ECO:0007669"/>
    <property type="project" value="UniProtKB-EC"/>
</dbReference>
<dbReference type="EnsemblPlants" id="LPERR03G21050.1">
    <property type="protein sequence ID" value="LPERR03G21050.1"/>
    <property type="gene ID" value="LPERR03G21050"/>
</dbReference>
<dbReference type="InterPro" id="IPR036041">
    <property type="entry name" value="Ribosome-inact_prot_sf"/>
</dbReference>
<comment type="catalytic activity">
    <reaction evidence="1">
        <text>Endohydrolysis of the N-glycosidic bond at one specific adenosine on the 28S rRNA.</text>
        <dbReference type="EC" id="3.2.2.22"/>
    </reaction>
</comment>
<dbReference type="Pfam" id="PF00161">
    <property type="entry name" value="RIP"/>
    <property type="match status" value="1"/>
</dbReference>
<keyword evidence="1" id="KW-0652">Protein synthesis inhibitor</keyword>
<dbReference type="eggNOG" id="ENOG502R5P1">
    <property type="taxonomic scope" value="Eukaryota"/>
</dbReference>
<sequence>MVFDFIGREGRKIRACYRTDNWYMIGFANGRGDWFAFKGLKHLIPGSTELDIIDSYSANGIGDLKYLQKLPLSRRHALDAVDNLFPYDRFDTPRDVLQMSVSTLILLTSETGRFRRLYNPVAAEWDNEDGIIIEDLQFLRFFGKISCELIVGWDTIFSGDIVQEIGLILNINSKQEAMEYLHLVVLRGRYCEDDEDFVGFEPLNPPNHEPGPQN</sequence>
<keyword evidence="1" id="KW-0800">Toxin</keyword>
<dbReference type="STRING" id="77586.A0A0D9VW68"/>
<keyword evidence="1" id="KW-0611">Plant defense</keyword>
<comment type="similarity">
    <text evidence="1">Belongs to the ribosome-inactivating protein family.</text>
</comment>
<evidence type="ECO:0000313" key="3">
    <source>
        <dbReference type="Proteomes" id="UP000032180"/>
    </source>
</evidence>
<evidence type="ECO:0000256" key="1">
    <source>
        <dbReference type="RuleBase" id="RU004915"/>
    </source>
</evidence>
<dbReference type="GO" id="GO:0090729">
    <property type="term" value="F:toxin activity"/>
    <property type="evidence" value="ECO:0007669"/>
    <property type="project" value="UniProtKB-KW"/>
</dbReference>
<proteinExistence type="inferred from homology"/>
<dbReference type="GO" id="GO:0017148">
    <property type="term" value="P:negative regulation of translation"/>
    <property type="evidence" value="ECO:0007669"/>
    <property type="project" value="UniProtKB-KW"/>
</dbReference>
<evidence type="ECO:0000313" key="2">
    <source>
        <dbReference type="EnsemblPlants" id="LPERR03G21050.1"/>
    </source>
</evidence>
<dbReference type="InterPro" id="IPR016138">
    <property type="entry name" value="Ribosome_inactivat_prot_sub1"/>
</dbReference>
<keyword evidence="1" id="KW-0378">Hydrolase</keyword>
<dbReference type="EC" id="3.2.2.22" evidence="1"/>
<reference evidence="2" key="3">
    <citation type="submission" date="2015-04" db="UniProtKB">
        <authorList>
            <consortium name="EnsemblPlants"/>
        </authorList>
    </citation>
    <scope>IDENTIFICATION</scope>
</reference>
<protein>
    <recommendedName>
        <fullName evidence="1">rRNA N-glycosylase</fullName>
        <ecNumber evidence="1">3.2.2.22</ecNumber>
    </recommendedName>
</protein>
<reference evidence="2 3" key="1">
    <citation type="submission" date="2012-08" db="EMBL/GenBank/DDBJ databases">
        <title>Oryza genome evolution.</title>
        <authorList>
            <person name="Wing R.A."/>
        </authorList>
    </citation>
    <scope>NUCLEOTIDE SEQUENCE</scope>
</reference>
<name>A0A0D9VW68_9ORYZ</name>
<reference evidence="3" key="2">
    <citation type="submission" date="2013-12" db="EMBL/GenBank/DDBJ databases">
        <authorList>
            <person name="Yu Y."/>
            <person name="Lee S."/>
            <person name="de Baynast K."/>
            <person name="Wissotski M."/>
            <person name="Liu L."/>
            <person name="Talag J."/>
            <person name="Goicoechea J."/>
            <person name="Angelova A."/>
            <person name="Jetty R."/>
            <person name="Kudrna D."/>
            <person name="Golser W."/>
            <person name="Rivera L."/>
            <person name="Zhang J."/>
            <person name="Wing R."/>
        </authorList>
    </citation>
    <scope>NUCLEOTIDE SEQUENCE</scope>
</reference>
<dbReference type="SUPFAM" id="SSF56371">
    <property type="entry name" value="Ribosome inactivating proteins (RIP)"/>
    <property type="match status" value="1"/>
</dbReference>
<dbReference type="Proteomes" id="UP000032180">
    <property type="component" value="Chromosome 3"/>
</dbReference>
<dbReference type="PANTHER" id="PTHR33453">
    <property type="match status" value="1"/>
</dbReference>
<keyword evidence="3" id="KW-1185">Reference proteome</keyword>
<accession>A0A0D9VW68</accession>
<dbReference type="HOGENOM" id="CLU_1104111_0_0_1"/>
<dbReference type="Gramene" id="LPERR03G21050.1">
    <property type="protein sequence ID" value="LPERR03G21050.1"/>
    <property type="gene ID" value="LPERR03G21050"/>
</dbReference>
<dbReference type="AlphaFoldDB" id="A0A0D9VW68"/>
<dbReference type="InterPro" id="IPR001574">
    <property type="entry name" value="Ribosome_inactivat_prot"/>
</dbReference>
<dbReference type="PANTHER" id="PTHR33453:SF40">
    <property type="entry name" value="RRNA N-GLYCOSYLASE"/>
    <property type="match status" value="1"/>
</dbReference>
<organism evidence="2 3">
    <name type="scientific">Leersia perrieri</name>
    <dbReference type="NCBI Taxonomy" id="77586"/>
    <lineage>
        <taxon>Eukaryota</taxon>
        <taxon>Viridiplantae</taxon>
        <taxon>Streptophyta</taxon>
        <taxon>Embryophyta</taxon>
        <taxon>Tracheophyta</taxon>
        <taxon>Spermatophyta</taxon>
        <taxon>Magnoliopsida</taxon>
        <taxon>Liliopsida</taxon>
        <taxon>Poales</taxon>
        <taxon>Poaceae</taxon>
        <taxon>BOP clade</taxon>
        <taxon>Oryzoideae</taxon>
        <taxon>Oryzeae</taxon>
        <taxon>Oryzinae</taxon>
        <taxon>Leersia</taxon>
    </lineage>
</organism>
<dbReference type="Gene3D" id="3.40.420.10">
    <property type="entry name" value="Ricin (A subunit), domain 1"/>
    <property type="match status" value="1"/>
</dbReference>
<dbReference type="GO" id="GO:0006952">
    <property type="term" value="P:defense response"/>
    <property type="evidence" value="ECO:0007669"/>
    <property type="project" value="UniProtKB-KW"/>
</dbReference>